<dbReference type="AlphaFoldDB" id="A0A084U9A3"/>
<accession>A0A084U9A3</accession>
<feature type="domain" description="Glycosyl transferase family 1" evidence="1">
    <location>
        <begin position="184"/>
        <end position="253"/>
    </location>
</feature>
<dbReference type="GO" id="GO:0016757">
    <property type="term" value="F:glycosyltransferase activity"/>
    <property type="evidence" value="ECO:0007669"/>
    <property type="project" value="InterPro"/>
</dbReference>
<dbReference type="EMBL" id="JMQM01000001">
    <property type="protein sequence ID" value="KFB09539.1"/>
    <property type="molecule type" value="Genomic_DNA"/>
</dbReference>
<dbReference type="SUPFAM" id="SSF53756">
    <property type="entry name" value="UDP-Glycosyltransferase/glycogen phosphorylase"/>
    <property type="match status" value="1"/>
</dbReference>
<dbReference type="Gene3D" id="3.40.50.2000">
    <property type="entry name" value="Glycogen Phosphorylase B"/>
    <property type="match status" value="1"/>
</dbReference>
<protein>
    <submittedName>
        <fullName evidence="2">Group 1 glycosyl transferase</fullName>
    </submittedName>
</protein>
<gene>
    <name evidence="2" type="ORF">EL18_00555</name>
</gene>
<reference evidence="2 3" key="1">
    <citation type="submission" date="2014-05" db="EMBL/GenBank/DDBJ databases">
        <title>Draft Genome Sequence of Nitratireductor basaltis Strain UMTGB225, A Marine Bacterium Isolated from Green Barrel Tunicate.</title>
        <authorList>
            <person name="Gan H.Y."/>
        </authorList>
    </citation>
    <scope>NUCLEOTIDE SEQUENCE [LARGE SCALE GENOMIC DNA]</scope>
    <source>
        <strain evidence="2 3">UMTGB225</strain>
    </source>
</reference>
<dbReference type="PATRIC" id="fig|472175.3.peg.575"/>
<name>A0A084U9A3_9HYPH</name>
<dbReference type="eggNOG" id="COG0438">
    <property type="taxonomic scope" value="Bacteria"/>
</dbReference>
<keyword evidence="2" id="KW-0808">Transferase</keyword>
<dbReference type="RefSeq" id="WP_036479555.1">
    <property type="nucleotide sequence ID" value="NZ_JMQM01000001.1"/>
</dbReference>
<comment type="caution">
    <text evidence="2">The sequence shown here is derived from an EMBL/GenBank/DDBJ whole genome shotgun (WGS) entry which is preliminary data.</text>
</comment>
<dbReference type="Proteomes" id="UP000053675">
    <property type="component" value="Unassembled WGS sequence"/>
</dbReference>
<organism evidence="2 3">
    <name type="scientific">Nitratireductor basaltis</name>
    <dbReference type="NCBI Taxonomy" id="472175"/>
    <lineage>
        <taxon>Bacteria</taxon>
        <taxon>Pseudomonadati</taxon>
        <taxon>Pseudomonadota</taxon>
        <taxon>Alphaproteobacteria</taxon>
        <taxon>Hyphomicrobiales</taxon>
        <taxon>Phyllobacteriaceae</taxon>
        <taxon>Nitratireductor</taxon>
    </lineage>
</organism>
<dbReference type="InterPro" id="IPR001296">
    <property type="entry name" value="Glyco_trans_1"/>
</dbReference>
<dbReference type="STRING" id="472175.EL18_00555"/>
<dbReference type="PANTHER" id="PTHR46656">
    <property type="entry name" value="PUTATIVE-RELATED"/>
    <property type="match status" value="1"/>
</dbReference>
<proteinExistence type="predicted"/>
<dbReference type="OrthoDB" id="654660at2"/>
<keyword evidence="3" id="KW-1185">Reference proteome</keyword>
<evidence type="ECO:0000313" key="3">
    <source>
        <dbReference type="Proteomes" id="UP000053675"/>
    </source>
</evidence>
<evidence type="ECO:0000259" key="1">
    <source>
        <dbReference type="Pfam" id="PF00534"/>
    </source>
</evidence>
<sequence length="314" mass="35079">MTRTAIIVARDNAYGLTQDTTLLAAALEAAGLSVVAKRPRDRRLIDRVLRRKQADLVFHMERVFPAWAGAGSYNILVPNQERFPRRHVKRLGRIDLVWAKTEHAREVFSGLGAKAEYCGFASPDRHLPRCEKNWRRFFHLAGGSTLKGSEDVLALWERHPEWPELVLVQKADNAPRHVPANVTLHSGYLTDEELRILQNECGIHLCPSRSEGWGHYIFEAMSCASVPIVTNAPPMNEHASGKNAMLVETERSEPRHLGVNFFVSRSALEASIEAALLADEEVLAAKGQEARRTFLQLGQSFHARVADLLAGETP</sequence>
<dbReference type="Pfam" id="PF00534">
    <property type="entry name" value="Glycos_transf_1"/>
    <property type="match status" value="1"/>
</dbReference>
<dbReference type="PANTHER" id="PTHR46656:SF3">
    <property type="entry name" value="PUTATIVE-RELATED"/>
    <property type="match status" value="1"/>
</dbReference>
<evidence type="ECO:0000313" key="2">
    <source>
        <dbReference type="EMBL" id="KFB09539.1"/>
    </source>
</evidence>